<accession>A0A2A6E027</accession>
<dbReference type="PANTHER" id="PTHR12736:SF7">
    <property type="entry name" value="LANC-LIKE PROTEIN 3"/>
    <property type="match status" value="1"/>
</dbReference>
<keyword evidence="1" id="KW-0862">Zinc</keyword>
<dbReference type="InterPro" id="IPR017146">
    <property type="entry name" value="Lanti_2_LanM"/>
</dbReference>
<dbReference type="PRINTS" id="PR01950">
    <property type="entry name" value="LANCSUPER"/>
</dbReference>
<proteinExistence type="predicted"/>
<dbReference type="Pfam" id="PF13575">
    <property type="entry name" value="DUF4135"/>
    <property type="match status" value="1"/>
</dbReference>
<organism evidence="3 4">
    <name type="scientific">Candidatus Reconcilbacillus cellulovorans</name>
    <dbReference type="NCBI Taxonomy" id="1906605"/>
    <lineage>
        <taxon>Bacteria</taxon>
        <taxon>Bacillati</taxon>
        <taxon>Bacillota</taxon>
        <taxon>Bacilli</taxon>
        <taxon>Bacillales</taxon>
        <taxon>Paenibacillaceae</taxon>
        <taxon>Candidatus Reconcilbacillus</taxon>
    </lineage>
</organism>
<dbReference type="GO" id="GO:0031179">
    <property type="term" value="P:peptide modification"/>
    <property type="evidence" value="ECO:0007669"/>
    <property type="project" value="InterPro"/>
</dbReference>
<dbReference type="GO" id="GO:0005975">
    <property type="term" value="P:carbohydrate metabolic process"/>
    <property type="evidence" value="ECO:0007669"/>
    <property type="project" value="InterPro"/>
</dbReference>
<dbReference type="SUPFAM" id="SSF158745">
    <property type="entry name" value="LanC-like"/>
    <property type="match status" value="1"/>
</dbReference>
<reference evidence="3 4" key="1">
    <citation type="submission" date="2016-12" db="EMBL/GenBank/DDBJ databases">
        <title>Candidatus Reconcilibacillus cellulovorans genome.</title>
        <authorList>
            <person name="Kolinko S."/>
            <person name="Wu Y.-W."/>
            <person name="Tachea F."/>
            <person name="Denzel E."/>
            <person name="Hiras J."/>
            <person name="Baecker N."/>
            <person name="Chan L.J."/>
            <person name="Eichorst S.A."/>
            <person name="Frey D."/>
            <person name="Adams P.D."/>
            <person name="Pray T."/>
            <person name="Tanjore D."/>
            <person name="Petzold C.J."/>
            <person name="Gladden J.M."/>
            <person name="Simmons B.A."/>
            <person name="Singer S.W."/>
        </authorList>
    </citation>
    <scope>NUCLEOTIDE SEQUENCE [LARGE SCALE GENOMIC DNA]</scope>
    <source>
        <strain evidence="3">JTherm</strain>
    </source>
</reference>
<name>A0A2A6E027_9BACL</name>
<dbReference type="Proteomes" id="UP000243688">
    <property type="component" value="Unassembled WGS sequence"/>
</dbReference>
<evidence type="ECO:0000313" key="4">
    <source>
        <dbReference type="Proteomes" id="UP000243688"/>
    </source>
</evidence>
<dbReference type="InterPro" id="IPR007822">
    <property type="entry name" value="LANC-like"/>
</dbReference>
<dbReference type="GO" id="GO:0046872">
    <property type="term" value="F:metal ion binding"/>
    <property type="evidence" value="ECO:0007669"/>
    <property type="project" value="UniProtKB-KW"/>
</dbReference>
<feature type="domain" description="Lantibiotic biosynthesis protein dehydration" evidence="2">
    <location>
        <begin position="166"/>
        <end position="545"/>
    </location>
</feature>
<dbReference type="EMBL" id="MOXJ01000011">
    <property type="protein sequence ID" value="PDO10668.1"/>
    <property type="molecule type" value="Genomic_DNA"/>
</dbReference>
<keyword evidence="1" id="KW-0479">Metal-binding</keyword>
<evidence type="ECO:0000256" key="1">
    <source>
        <dbReference type="PIRSR" id="PIRSR607822-1"/>
    </source>
</evidence>
<dbReference type="InterPro" id="IPR025410">
    <property type="entry name" value="Lant_dehyd"/>
</dbReference>
<dbReference type="CDD" id="cd04792">
    <property type="entry name" value="LanM-like"/>
    <property type="match status" value="1"/>
</dbReference>
<dbReference type="NCBIfam" id="TIGR03897">
    <property type="entry name" value="lanti_2_LanM"/>
    <property type="match status" value="1"/>
</dbReference>
<comment type="caution">
    <text evidence="3">The sequence shown here is derived from an EMBL/GenBank/DDBJ whole genome shotgun (WGS) entry which is preliminary data.</text>
</comment>
<dbReference type="PANTHER" id="PTHR12736">
    <property type="entry name" value="LANC-LIKE PROTEIN"/>
    <property type="match status" value="1"/>
</dbReference>
<dbReference type="SMART" id="SM01260">
    <property type="entry name" value="LANC_like"/>
    <property type="match status" value="1"/>
</dbReference>
<dbReference type="InterPro" id="IPR012341">
    <property type="entry name" value="6hp_glycosidase-like_sf"/>
</dbReference>
<feature type="binding site" evidence="1">
    <location>
        <position position="945"/>
    </location>
    <ligand>
        <name>Zn(2+)</name>
        <dbReference type="ChEBI" id="CHEBI:29105"/>
    </ligand>
</feature>
<dbReference type="Gene3D" id="1.50.10.10">
    <property type="match status" value="1"/>
</dbReference>
<feature type="binding site" evidence="1">
    <location>
        <position position="944"/>
    </location>
    <ligand>
        <name>Zn(2+)</name>
        <dbReference type="ChEBI" id="CHEBI:29105"/>
    </ligand>
</feature>
<evidence type="ECO:0000259" key="2">
    <source>
        <dbReference type="Pfam" id="PF13575"/>
    </source>
</evidence>
<feature type="binding site" evidence="1">
    <location>
        <position position="898"/>
    </location>
    <ligand>
        <name>Zn(2+)</name>
        <dbReference type="ChEBI" id="CHEBI:29105"/>
    </ligand>
</feature>
<gene>
    <name evidence="3" type="ORF">BLM47_06130</name>
</gene>
<sequence>MSITETDVVSYWMSLFPGLRDVGMLERMFVDIGGKTLEAMLRETAAASVPSAMKGNFFASEDRLDVRWPDPFWPLYEPIIREHALGWRDFLHDARHAADPDALFEESVLELAEQLAQMALRVVIVELHAAKLANRLSGATPEERFGHFVRKLEHEPDFLGALYGEYHELVRLMRLKSHTYFHHLKEVLERTEARRTALARAFNAGRPLGRLCGIRAHLGDSHRGGRSVVRLRFECGTNLVYKPRSLEAERAFASLVDWLNEQAPPGWRGLRAAETLAEDEYGWMRWVENRPCADETQIRSFYIRAGHLLCLLYALSGRDIHHENVLADGDCPIPVDLESLLHPLLPSMLPNARTDAERRAWEIALTSVQSVGLLPTFITGATEEGTIRAEVGGLGAETEQFSPFLAYTIRHPGTDGMKLEKTRAVIAQHRNLPVWSGRPQSADRYVGEIVTGFRTLYEWIAENRETFAAEVENQFSAARCRVIFRPTYLYSQLLRTGYHPDMLRNPVHRRVLFHRLGLAAERIPKSVVRAEYEDMLDGDVPYFTMNADDTTVFDSSGRPLCRLPVAAPLETVKAKISRFGAEDVILQTNMIRTSFLVKAGALRVENTPVRLVGRPLRNAENIGRILEEFPILLGEYLISTAVTDRSSRPVSRTWISASLSGPEQNLWSVAPIGIDLFNGLPGVALFLGCLAAVTGRAEFARAASETATAFILPFASENAFDSGAAPPVGAFAGAAGAVYALFHLGKLLQRPDLRARVPPALCVLEKLLETDGLCDVVAGAAGCLGVAMAVFEQTDDRAEREAALRLARRCAELLKRNARRDADGTVAWPDSEQDAYIGYAHGAIGIAAQLARFHAVDADAEILSLVRGALQLVRSRYDPTLNNWHSRERTAGTAWGWCHGAPGILLALCIMRKAGHRDERLEEDIRTAFEATVRHGFGHNLTVCHGDWGNLDIVRTAAEQMKWPGWPERCRDAVDEACRWMTRLWREGVPQERLPVGLMVGLAGCGYAALRFLAPDLVPDVLSLA</sequence>
<dbReference type="GO" id="GO:0005886">
    <property type="term" value="C:plasma membrane"/>
    <property type="evidence" value="ECO:0007669"/>
    <property type="project" value="TreeGrafter"/>
</dbReference>
<protein>
    <recommendedName>
        <fullName evidence="2">Lantibiotic biosynthesis protein dehydration domain-containing protein</fullName>
    </recommendedName>
</protein>
<dbReference type="AlphaFoldDB" id="A0A2A6E027"/>
<evidence type="ECO:0000313" key="3">
    <source>
        <dbReference type="EMBL" id="PDO10668.1"/>
    </source>
</evidence>
<dbReference type="PIRSF" id="PIRSF037228">
    <property type="entry name" value="Lant_mod_RumM"/>
    <property type="match status" value="1"/>
</dbReference>
<dbReference type="Pfam" id="PF05147">
    <property type="entry name" value="LANC_like"/>
    <property type="match status" value="1"/>
</dbReference>